<keyword evidence="3" id="KW-1185">Reference proteome</keyword>
<feature type="region of interest" description="Disordered" evidence="1">
    <location>
        <begin position="18"/>
        <end position="143"/>
    </location>
</feature>
<evidence type="ECO:0000313" key="3">
    <source>
        <dbReference type="Proteomes" id="UP001331761"/>
    </source>
</evidence>
<comment type="caution">
    <text evidence="2">The sequence shown here is derived from an EMBL/GenBank/DDBJ whole genome shotgun (WGS) entry which is preliminary data.</text>
</comment>
<name>A0AAN8F4Z3_TRICO</name>
<evidence type="ECO:0000256" key="1">
    <source>
        <dbReference type="SAM" id="MobiDB-lite"/>
    </source>
</evidence>
<feature type="non-terminal residue" evidence="2">
    <location>
        <position position="143"/>
    </location>
</feature>
<feature type="compositionally biased region" description="Basic and acidic residues" evidence="1">
    <location>
        <begin position="84"/>
        <end position="93"/>
    </location>
</feature>
<accession>A0AAN8F4Z3</accession>
<dbReference type="Proteomes" id="UP001331761">
    <property type="component" value="Unassembled WGS sequence"/>
</dbReference>
<protein>
    <submittedName>
        <fullName evidence="2">Uncharacterized protein</fullName>
    </submittedName>
</protein>
<evidence type="ECO:0000313" key="2">
    <source>
        <dbReference type="EMBL" id="KAK5973536.1"/>
    </source>
</evidence>
<feature type="compositionally biased region" description="Polar residues" evidence="1">
    <location>
        <begin position="68"/>
        <end position="78"/>
    </location>
</feature>
<feature type="compositionally biased region" description="Basic and acidic residues" evidence="1">
    <location>
        <begin position="128"/>
        <end position="143"/>
    </location>
</feature>
<dbReference type="AlphaFoldDB" id="A0AAN8F4Z3"/>
<dbReference type="EMBL" id="WIXE01015365">
    <property type="protein sequence ID" value="KAK5973536.1"/>
    <property type="molecule type" value="Genomic_DNA"/>
</dbReference>
<reference evidence="2 3" key="1">
    <citation type="submission" date="2019-10" db="EMBL/GenBank/DDBJ databases">
        <title>Assembly and Annotation for the nematode Trichostrongylus colubriformis.</title>
        <authorList>
            <person name="Martin J."/>
        </authorList>
    </citation>
    <scope>NUCLEOTIDE SEQUENCE [LARGE SCALE GENOMIC DNA]</scope>
    <source>
        <strain evidence="2">G859</strain>
        <tissue evidence="2">Whole worm</tissue>
    </source>
</reference>
<gene>
    <name evidence="2" type="ORF">GCK32_016280</name>
</gene>
<sequence>MLQACFRNLNATHRPRLTTPVFSSHCNPGRPGSQATITRKHQKDKSPRSKGGCHTGFRLVSTPDDNLEPNSFPRQTTPDAVVDEVPKKKETEMKPLPSAKLSSFLRFRTNHQPPKPDISVEKRKKRQRELEHERLRKEAEERE</sequence>
<organism evidence="2 3">
    <name type="scientific">Trichostrongylus colubriformis</name>
    <name type="common">Black scour worm</name>
    <dbReference type="NCBI Taxonomy" id="6319"/>
    <lineage>
        <taxon>Eukaryota</taxon>
        <taxon>Metazoa</taxon>
        <taxon>Ecdysozoa</taxon>
        <taxon>Nematoda</taxon>
        <taxon>Chromadorea</taxon>
        <taxon>Rhabditida</taxon>
        <taxon>Rhabditina</taxon>
        <taxon>Rhabditomorpha</taxon>
        <taxon>Strongyloidea</taxon>
        <taxon>Trichostrongylidae</taxon>
        <taxon>Trichostrongylus</taxon>
    </lineage>
</organism>
<proteinExistence type="predicted"/>